<dbReference type="Pfam" id="PF04011">
    <property type="entry name" value="LemA"/>
    <property type="match status" value="1"/>
</dbReference>
<evidence type="ECO:0000256" key="1">
    <source>
        <dbReference type="ARBA" id="ARBA00004167"/>
    </source>
</evidence>
<dbReference type="Gene3D" id="1.20.1440.20">
    <property type="entry name" value="LemA-like domain"/>
    <property type="match status" value="1"/>
</dbReference>
<dbReference type="AlphaFoldDB" id="A0A399QQ36"/>
<feature type="transmembrane region" description="Helical" evidence="6">
    <location>
        <begin position="6"/>
        <end position="25"/>
    </location>
</feature>
<dbReference type="GO" id="GO:0016020">
    <property type="term" value="C:membrane"/>
    <property type="evidence" value="ECO:0007669"/>
    <property type="project" value="UniProtKB-SubCell"/>
</dbReference>
<keyword evidence="3 6" id="KW-0812">Transmembrane</keyword>
<dbReference type="InterPro" id="IPR023353">
    <property type="entry name" value="LemA-like_dom_sf"/>
</dbReference>
<dbReference type="EMBL" id="QWGB01000014">
    <property type="protein sequence ID" value="RIJ20601.1"/>
    <property type="molecule type" value="Genomic_DNA"/>
</dbReference>
<keyword evidence="5 6" id="KW-0472">Membrane</keyword>
<evidence type="ECO:0000313" key="8">
    <source>
        <dbReference type="Proteomes" id="UP000265431"/>
    </source>
</evidence>
<comment type="subcellular location">
    <subcellularLocation>
        <location evidence="1">Membrane</location>
        <topology evidence="1">Single-pass membrane protein</topology>
    </subcellularLocation>
</comment>
<evidence type="ECO:0000313" key="7">
    <source>
        <dbReference type="EMBL" id="RIJ20601.1"/>
    </source>
</evidence>
<comment type="caution">
    <text evidence="7">The sequence shown here is derived from an EMBL/GenBank/DDBJ whole genome shotgun (WGS) entry which is preliminary data.</text>
</comment>
<keyword evidence="8" id="KW-1185">Reference proteome</keyword>
<protein>
    <submittedName>
        <fullName evidence="7">LemA family protein</fullName>
    </submittedName>
</protein>
<dbReference type="InterPro" id="IPR007156">
    <property type="entry name" value="MamQ_LemA"/>
</dbReference>
<dbReference type="Proteomes" id="UP000265431">
    <property type="component" value="Unassembled WGS sequence"/>
</dbReference>
<proteinExistence type="inferred from homology"/>
<dbReference type="SUPFAM" id="SSF140478">
    <property type="entry name" value="LemA-like"/>
    <property type="match status" value="1"/>
</dbReference>
<evidence type="ECO:0000256" key="5">
    <source>
        <dbReference type="ARBA" id="ARBA00023136"/>
    </source>
</evidence>
<sequence>MTFLYVLIGALAILVVFLIGIYNSLVAKRQRCNQAFADIDVQLKQRQNLIPNLVETVKGYASHERETLDAVVQARNSAVAAQSPGEMAQAEGLLTGALGRLFALSEAYPDLKANENFKDLQDELSVIEDKLAAARRFYNAAVQDYNTSREQFPNSIVAGMFNFEEREFFDLGGDRTALSNAPEVKF</sequence>
<dbReference type="RefSeq" id="WP_119380918.1">
    <property type="nucleotide sequence ID" value="NZ_QWGB01000014.1"/>
</dbReference>
<accession>A0A399QQ36</accession>
<gene>
    <name evidence="7" type="ORF">D1224_15970</name>
</gene>
<evidence type="ECO:0000256" key="6">
    <source>
        <dbReference type="SAM" id="Phobius"/>
    </source>
</evidence>
<comment type="similarity">
    <text evidence="2">Belongs to the LemA family.</text>
</comment>
<dbReference type="PANTHER" id="PTHR34478:SF1">
    <property type="entry name" value="PROTEIN LEMA"/>
    <property type="match status" value="1"/>
</dbReference>
<dbReference type="PANTHER" id="PTHR34478">
    <property type="entry name" value="PROTEIN LEMA"/>
    <property type="match status" value="1"/>
</dbReference>
<reference evidence="7 8" key="1">
    <citation type="submission" date="2018-08" db="EMBL/GenBank/DDBJ databases">
        <title>Henriciella mobilis sp. nov., isolated from seawater.</title>
        <authorList>
            <person name="Cheng H."/>
            <person name="Wu Y.-H."/>
            <person name="Xu X.-W."/>
            <person name="Guo L.-L."/>
        </authorList>
    </citation>
    <scope>NUCLEOTIDE SEQUENCE [LARGE SCALE GENOMIC DNA]</scope>
    <source>
        <strain evidence="7 8">CCUG66934</strain>
    </source>
</reference>
<organism evidence="7 8">
    <name type="scientific">Henriciella barbarensis</name>
    <dbReference type="NCBI Taxonomy" id="86342"/>
    <lineage>
        <taxon>Bacteria</taxon>
        <taxon>Pseudomonadati</taxon>
        <taxon>Pseudomonadota</taxon>
        <taxon>Alphaproteobacteria</taxon>
        <taxon>Hyphomonadales</taxon>
        <taxon>Hyphomonadaceae</taxon>
        <taxon>Henriciella</taxon>
    </lineage>
</organism>
<name>A0A399QQ36_9PROT</name>
<dbReference type="OrthoDB" id="9804152at2"/>
<evidence type="ECO:0000256" key="3">
    <source>
        <dbReference type="ARBA" id="ARBA00022692"/>
    </source>
</evidence>
<evidence type="ECO:0000256" key="2">
    <source>
        <dbReference type="ARBA" id="ARBA00008854"/>
    </source>
</evidence>
<keyword evidence="4 6" id="KW-1133">Transmembrane helix</keyword>
<evidence type="ECO:0000256" key="4">
    <source>
        <dbReference type="ARBA" id="ARBA00022989"/>
    </source>
</evidence>